<keyword evidence="1" id="KW-0378">Hydrolase</keyword>
<dbReference type="InterPro" id="IPR050155">
    <property type="entry name" value="HAD-like_hydrolase_sf"/>
</dbReference>
<evidence type="ECO:0000313" key="1">
    <source>
        <dbReference type="EMBL" id="RFT15604.1"/>
    </source>
</evidence>
<protein>
    <submittedName>
        <fullName evidence="1">HAD-superfamily hydrolase, subfamily IA, variant 1</fullName>
    </submittedName>
</protein>
<dbReference type="AlphaFoldDB" id="A0A3E2BLN5"/>
<dbReference type="SUPFAM" id="SSF56784">
    <property type="entry name" value="HAD-like"/>
    <property type="match status" value="1"/>
</dbReference>
<gene>
    <name evidence="1" type="ORF">OP8BY_0252</name>
</gene>
<accession>A0A3E2BLN5</accession>
<dbReference type="InterPro" id="IPR023214">
    <property type="entry name" value="HAD_sf"/>
</dbReference>
<reference evidence="1 2" key="1">
    <citation type="submission" date="2018-08" db="EMBL/GenBank/DDBJ databases">
        <title>Genome analysis of the thermophilic bacterium of the candidate phylum Aminicenantes from deep subsurface aquifer revealed its physiology and ecological role.</title>
        <authorList>
            <person name="Kadnikov V.V."/>
            <person name="Mardanov A.V."/>
            <person name="Beletsky A.V."/>
            <person name="Karnachuk O.V."/>
            <person name="Ravin N.V."/>
        </authorList>
    </citation>
    <scope>NUCLEOTIDE SEQUENCE [LARGE SCALE GENOMIC DNA]</scope>
    <source>
        <strain evidence="1">BY38</strain>
    </source>
</reference>
<dbReference type="EMBL" id="QUAH01000008">
    <property type="protein sequence ID" value="RFT15604.1"/>
    <property type="molecule type" value="Genomic_DNA"/>
</dbReference>
<dbReference type="Gene3D" id="3.40.50.1000">
    <property type="entry name" value="HAD superfamily/HAD-like"/>
    <property type="match status" value="1"/>
</dbReference>
<dbReference type="Proteomes" id="UP000257323">
    <property type="component" value="Unassembled WGS sequence"/>
</dbReference>
<name>A0A3E2BLN5_9BACT</name>
<evidence type="ECO:0000313" key="2">
    <source>
        <dbReference type="Proteomes" id="UP000257323"/>
    </source>
</evidence>
<sequence length="249" mass="28770">MLVEVSQSYYRALSETVSSFIKAPVDPELLLRLKFSLNLNNDWDATLAGILFYRSHLNYEDFVGRLSSGPPDFRKIYALAADTGIELPDYGLLVDKFEALYRQFRPLEQLNICRETLAEIRSLARTMAVITGRTREDLDYTFKKYSLYGFFDFIIAEDDLPSIETRKPSPYPLQLLLEKCGHSSPAFYLGDTLADSQMVQNFNRENDHKVMFILYRNAHNRGVRADFYVGDERELLAIVRKLTQSKDFS</sequence>
<proteinExistence type="predicted"/>
<dbReference type="GO" id="GO:0008967">
    <property type="term" value="F:phosphoglycolate phosphatase activity"/>
    <property type="evidence" value="ECO:0007669"/>
    <property type="project" value="TreeGrafter"/>
</dbReference>
<comment type="caution">
    <text evidence="1">The sequence shown here is derived from an EMBL/GenBank/DDBJ whole genome shotgun (WGS) entry which is preliminary data.</text>
</comment>
<organism evidence="1 2">
    <name type="scientific">Candidatus Saccharicenans subterraneus</name>
    <dbReference type="NCBI Taxonomy" id="2508984"/>
    <lineage>
        <taxon>Bacteria</taxon>
        <taxon>Candidatus Aminicenantota</taxon>
        <taxon>Candidatus Aminicenantia</taxon>
        <taxon>Candidatus Aminicenantales</taxon>
        <taxon>Candidatus Saccharicenantaceae</taxon>
        <taxon>Candidatus Saccharicenans</taxon>
    </lineage>
</organism>
<dbReference type="Pfam" id="PF13419">
    <property type="entry name" value="HAD_2"/>
    <property type="match status" value="1"/>
</dbReference>
<dbReference type="InterPro" id="IPR041492">
    <property type="entry name" value="HAD_2"/>
</dbReference>
<dbReference type="GO" id="GO:0006281">
    <property type="term" value="P:DNA repair"/>
    <property type="evidence" value="ECO:0007669"/>
    <property type="project" value="TreeGrafter"/>
</dbReference>
<dbReference type="PANTHER" id="PTHR43434:SF1">
    <property type="entry name" value="PHOSPHOGLYCOLATE PHOSPHATASE"/>
    <property type="match status" value="1"/>
</dbReference>
<dbReference type="PANTHER" id="PTHR43434">
    <property type="entry name" value="PHOSPHOGLYCOLATE PHOSPHATASE"/>
    <property type="match status" value="1"/>
</dbReference>
<dbReference type="InterPro" id="IPR036412">
    <property type="entry name" value="HAD-like_sf"/>
</dbReference>